<dbReference type="RefSeq" id="WP_135340516.1">
    <property type="nucleotide sequence ID" value="NZ_JBHLTX010000045.1"/>
</dbReference>
<keyword evidence="2" id="KW-0540">Nuclease</keyword>
<keyword evidence="2" id="KW-0378">Hydrolase</keyword>
<dbReference type="PANTHER" id="PTHR35400">
    <property type="entry name" value="SLR1083 PROTEIN"/>
    <property type="match status" value="1"/>
</dbReference>
<keyword evidence="2" id="KW-0255">Endonuclease</keyword>
<dbReference type="Gene3D" id="3.90.1570.10">
    <property type="entry name" value="tt1808, chain A"/>
    <property type="match status" value="1"/>
</dbReference>
<dbReference type="Proteomes" id="UP000297948">
    <property type="component" value="Unassembled WGS sequence"/>
</dbReference>
<dbReference type="EMBL" id="SRID01000204">
    <property type="protein sequence ID" value="TGB03016.1"/>
    <property type="molecule type" value="Genomic_DNA"/>
</dbReference>
<gene>
    <name evidence="2" type="ORF">E4099_20215</name>
</gene>
<sequence>MTPMTDDRPQMLVQEFEQLARTAPETVTLEFIKGRLEVKPVPDGVHGAIMMWLTRQCLQHRPELDLWPEKGLKVETYRKGRARPDGCLVPIDHFVKEGDWADPDGVLMTVEVTSHDWDTDQRDRVDKRDGYAAAGIPVYLLIDREDSSITVHSRPEGGTYRRAVKQPFGETIEIPAPVGFTLGTEKLRDYAG</sequence>
<dbReference type="CDD" id="cd06260">
    <property type="entry name" value="DUF820-like"/>
    <property type="match status" value="1"/>
</dbReference>
<evidence type="ECO:0000313" key="2">
    <source>
        <dbReference type="EMBL" id="TGB03016.1"/>
    </source>
</evidence>
<dbReference type="InterPro" id="IPR011335">
    <property type="entry name" value="Restrct_endonuc-II-like"/>
</dbReference>
<organism evidence="2 3">
    <name type="scientific">Streptomyces palmae</name>
    <dbReference type="NCBI Taxonomy" id="1701085"/>
    <lineage>
        <taxon>Bacteria</taxon>
        <taxon>Bacillati</taxon>
        <taxon>Actinomycetota</taxon>
        <taxon>Actinomycetes</taxon>
        <taxon>Kitasatosporales</taxon>
        <taxon>Streptomycetaceae</taxon>
        <taxon>Streptomyces</taxon>
    </lineage>
</organism>
<dbReference type="Pfam" id="PF05685">
    <property type="entry name" value="Uma2"/>
    <property type="match status" value="1"/>
</dbReference>
<keyword evidence="3" id="KW-1185">Reference proteome</keyword>
<feature type="domain" description="Putative restriction endonuclease" evidence="1">
    <location>
        <begin position="13"/>
        <end position="182"/>
    </location>
</feature>
<comment type="caution">
    <text evidence="2">The sequence shown here is derived from an EMBL/GenBank/DDBJ whole genome shotgun (WGS) entry which is preliminary data.</text>
</comment>
<reference evidence="2 3" key="1">
    <citation type="submission" date="2019-03" db="EMBL/GenBank/DDBJ databases">
        <authorList>
            <person name="Gonzalez-Pimentel J.L."/>
        </authorList>
    </citation>
    <scope>NUCLEOTIDE SEQUENCE [LARGE SCALE GENOMIC DNA]</scope>
    <source>
        <strain evidence="2 3">JCM 31289</strain>
    </source>
</reference>
<dbReference type="SUPFAM" id="SSF52980">
    <property type="entry name" value="Restriction endonuclease-like"/>
    <property type="match status" value="1"/>
</dbReference>
<protein>
    <submittedName>
        <fullName evidence="2">Uma2 family endonuclease</fullName>
    </submittedName>
</protein>
<evidence type="ECO:0000313" key="3">
    <source>
        <dbReference type="Proteomes" id="UP000297948"/>
    </source>
</evidence>
<dbReference type="GO" id="GO:0004519">
    <property type="term" value="F:endonuclease activity"/>
    <property type="evidence" value="ECO:0007669"/>
    <property type="project" value="UniProtKB-KW"/>
</dbReference>
<dbReference type="PANTHER" id="PTHR35400:SF3">
    <property type="entry name" value="SLL1072 PROTEIN"/>
    <property type="match status" value="1"/>
</dbReference>
<proteinExistence type="predicted"/>
<dbReference type="AlphaFoldDB" id="A0A4Z0GZP7"/>
<dbReference type="InterPro" id="IPR012296">
    <property type="entry name" value="Nuclease_put_TT1808"/>
</dbReference>
<accession>A0A4Z0GZP7</accession>
<name>A0A4Z0GZP7_9ACTN</name>
<dbReference type="InterPro" id="IPR008538">
    <property type="entry name" value="Uma2"/>
</dbReference>
<dbReference type="OrthoDB" id="4537149at2"/>
<evidence type="ECO:0000259" key="1">
    <source>
        <dbReference type="Pfam" id="PF05685"/>
    </source>
</evidence>